<dbReference type="InterPro" id="IPR006963">
    <property type="entry name" value="Mopterin_OxRdtase_4Fe-4S_dom"/>
</dbReference>
<dbReference type="AlphaFoldDB" id="C9RB68"/>
<dbReference type="GO" id="GO:0016491">
    <property type="term" value="F:oxidoreductase activity"/>
    <property type="evidence" value="ECO:0007669"/>
    <property type="project" value="UniProtKB-KW"/>
</dbReference>
<evidence type="ECO:0000256" key="8">
    <source>
        <dbReference type="ARBA" id="ARBA00023004"/>
    </source>
</evidence>
<dbReference type="SMART" id="SM00929">
    <property type="entry name" value="NADH-G_4Fe-4S_3"/>
    <property type="match status" value="1"/>
</dbReference>
<dbReference type="GO" id="GO:0016020">
    <property type="term" value="C:membrane"/>
    <property type="evidence" value="ECO:0007669"/>
    <property type="project" value="InterPro"/>
</dbReference>
<protein>
    <submittedName>
        <fullName evidence="15">NADH:ubiquinone oxidoreductase, subunit G, iron-sulphur binding protein</fullName>
    </submittedName>
</protein>
<keyword evidence="10" id="KW-0830">Ubiquinone</keyword>
<accession>C9RB68</accession>
<dbReference type="SUPFAM" id="SSF54292">
    <property type="entry name" value="2Fe-2S ferredoxin-like"/>
    <property type="match status" value="1"/>
</dbReference>
<keyword evidence="16" id="KW-1185">Reference proteome</keyword>
<dbReference type="OrthoDB" id="9803192at2"/>
<evidence type="ECO:0000259" key="14">
    <source>
        <dbReference type="PROSITE" id="PS51839"/>
    </source>
</evidence>
<gene>
    <name evidence="15" type="ordered locus">Adeg_0334</name>
</gene>
<keyword evidence="5" id="KW-0479">Metal-binding</keyword>
<feature type="domain" description="4Fe-4S ferredoxin-type" evidence="13">
    <location>
        <begin position="139"/>
        <end position="168"/>
    </location>
</feature>
<dbReference type="FunFam" id="3.30.70.20:FF:000035">
    <property type="entry name" value="Iron hydrogenase 1"/>
    <property type="match status" value="1"/>
</dbReference>
<dbReference type="InterPro" id="IPR001041">
    <property type="entry name" value="2Fe-2S_ferredoxin-type"/>
</dbReference>
<comment type="cofactor">
    <cofactor evidence="11">
        <name>[2Fe-2S] cluster</name>
        <dbReference type="ChEBI" id="CHEBI:190135"/>
    </cofactor>
</comment>
<dbReference type="SUPFAM" id="SSF53706">
    <property type="entry name" value="Formate dehydrogenase/DMSO reductase, domains 1-3"/>
    <property type="match status" value="1"/>
</dbReference>
<evidence type="ECO:0000256" key="4">
    <source>
        <dbReference type="ARBA" id="ARBA00022719"/>
    </source>
</evidence>
<dbReference type="Gene3D" id="3.40.228.10">
    <property type="entry name" value="Dimethylsulfoxide Reductase, domain 2"/>
    <property type="match status" value="1"/>
</dbReference>
<dbReference type="Gene3D" id="3.40.50.740">
    <property type="match status" value="2"/>
</dbReference>
<dbReference type="FunFam" id="3.10.20.740:FF:000005">
    <property type="entry name" value="NADH:ubiquinone oxidoreductase subunit"/>
    <property type="match status" value="1"/>
</dbReference>
<dbReference type="EMBL" id="CP001785">
    <property type="protein sequence ID" value="ACX51495.1"/>
    <property type="molecule type" value="Genomic_DNA"/>
</dbReference>
<feature type="domain" description="2Fe-2S ferredoxin-type" evidence="12">
    <location>
        <begin position="3"/>
        <end position="81"/>
    </location>
</feature>
<organism evidence="15 16">
    <name type="scientific">Ammonifex degensii (strain DSM 10501 / KC4)</name>
    <dbReference type="NCBI Taxonomy" id="429009"/>
    <lineage>
        <taxon>Bacteria</taxon>
        <taxon>Bacillati</taxon>
        <taxon>Bacillota</taxon>
        <taxon>Clostridia</taxon>
        <taxon>Thermoanaerobacterales</taxon>
        <taxon>Thermoanaerobacteraceae</taxon>
        <taxon>Ammonifex</taxon>
    </lineage>
</organism>
<evidence type="ECO:0000313" key="15">
    <source>
        <dbReference type="EMBL" id="ACX51495.1"/>
    </source>
</evidence>
<dbReference type="InterPro" id="IPR050123">
    <property type="entry name" value="Prok_molybdopt-oxidoreductase"/>
</dbReference>
<dbReference type="Pfam" id="PF04879">
    <property type="entry name" value="Molybdop_Fe4S4"/>
    <property type="match status" value="1"/>
</dbReference>
<dbReference type="InterPro" id="IPR017900">
    <property type="entry name" value="4Fe4S_Fe_S_CS"/>
</dbReference>
<dbReference type="PANTHER" id="PTHR43105:SF10">
    <property type="entry name" value="NADH-QUINONE OXIDOREDUCTASE SUBUNIT G"/>
    <property type="match status" value="1"/>
</dbReference>
<dbReference type="Pfam" id="PF12838">
    <property type="entry name" value="Fer4_7"/>
    <property type="match status" value="1"/>
</dbReference>
<dbReference type="Pfam" id="PF00384">
    <property type="entry name" value="Molybdopterin"/>
    <property type="match status" value="2"/>
</dbReference>
<keyword evidence="7" id="KW-0560">Oxidoreductase</keyword>
<dbReference type="SUPFAM" id="SSF54862">
    <property type="entry name" value="4Fe-4S ferredoxins"/>
    <property type="match status" value="1"/>
</dbReference>
<evidence type="ECO:0000256" key="5">
    <source>
        <dbReference type="ARBA" id="ARBA00022723"/>
    </source>
</evidence>
<dbReference type="SMART" id="SM00926">
    <property type="entry name" value="Molybdop_Fe4S4"/>
    <property type="match status" value="1"/>
</dbReference>
<dbReference type="CDD" id="cd00207">
    <property type="entry name" value="fer2"/>
    <property type="match status" value="1"/>
</dbReference>
<evidence type="ECO:0000259" key="13">
    <source>
        <dbReference type="PROSITE" id="PS51379"/>
    </source>
</evidence>
<dbReference type="CDD" id="cd02775">
    <property type="entry name" value="MopB_CT"/>
    <property type="match status" value="1"/>
</dbReference>
<feature type="domain" description="4Fe-4S ferredoxin-type" evidence="13">
    <location>
        <begin position="181"/>
        <end position="210"/>
    </location>
</feature>
<comment type="cofactor">
    <cofactor evidence="1">
        <name>[4Fe-4S] cluster</name>
        <dbReference type="ChEBI" id="CHEBI:49883"/>
    </cofactor>
</comment>
<dbReference type="PROSITE" id="PS00641">
    <property type="entry name" value="COMPLEX1_75K_1"/>
    <property type="match status" value="1"/>
</dbReference>
<dbReference type="PROSITE" id="PS51085">
    <property type="entry name" value="2FE2S_FER_2"/>
    <property type="match status" value="1"/>
</dbReference>
<feature type="domain" description="4Fe-4S His(Cys)3-ligated-type" evidence="14">
    <location>
        <begin position="81"/>
        <end position="120"/>
    </location>
</feature>
<dbReference type="InterPro" id="IPR000283">
    <property type="entry name" value="NADH_UbQ_OxRdtase_75kDa_su_CS"/>
</dbReference>
<evidence type="ECO:0000256" key="11">
    <source>
        <dbReference type="ARBA" id="ARBA00034078"/>
    </source>
</evidence>
<keyword evidence="2" id="KW-0004">4Fe-4S</keyword>
<keyword evidence="6" id="KW-0677">Repeat</keyword>
<evidence type="ECO:0000256" key="6">
    <source>
        <dbReference type="ARBA" id="ARBA00022737"/>
    </source>
</evidence>
<evidence type="ECO:0000256" key="7">
    <source>
        <dbReference type="ARBA" id="ARBA00023002"/>
    </source>
</evidence>
<dbReference type="InterPro" id="IPR036010">
    <property type="entry name" value="2Fe-2S_ferredoxin-like_sf"/>
</dbReference>
<keyword evidence="4" id="KW-0874">Quinone</keyword>
<keyword evidence="8" id="KW-0408">Iron</keyword>
<keyword evidence="9" id="KW-0411">Iron-sulfur</keyword>
<keyword evidence="3" id="KW-0001">2Fe-2S</keyword>
<dbReference type="Gene3D" id="3.10.20.740">
    <property type="match status" value="1"/>
</dbReference>
<dbReference type="InterPro" id="IPR017896">
    <property type="entry name" value="4Fe4S_Fe-S-bd"/>
</dbReference>
<dbReference type="HOGENOM" id="CLU_000422_4_0_9"/>
<dbReference type="eggNOG" id="COG3383">
    <property type="taxonomic scope" value="Bacteria"/>
</dbReference>
<evidence type="ECO:0000256" key="1">
    <source>
        <dbReference type="ARBA" id="ARBA00001966"/>
    </source>
</evidence>
<dbReference type="PANTHER" id="PTHR43105">
    <property type="entry name" value="RESPIRATORY NITRATE REDUCTASE"/>
    <property type="match status" value="1"/>
</dbReference>
<dbReference type="GO" id="GO:0046872">
    <property type="term" value="F:metal ion binding"/>
    <property type="evidence" value="ECO:0007669"/>
    <property type="project" value="UniProtKB-KW"/>
</dbReference>
<evidence type="ECO:0000256" key="10">
    <source>
        <dbReference type="ARBA" id="ARBA00023075"/>
    </source>
</evidence>
<evidence type="ECO:0000256" key="2">
    <source>
        <dbReference type="ARBA" id="ARBA00022485"/>
    </source>
</evidence>
<evidence type="ECO:0000256" key="9">
    <source>
        <dbReference type="ARBA" id="ARBA00023014"/>
    </source>
</evidence>
<dbReference type="GO" id="GO:0048038">
    <property type="term" value="F:quinone binding"/>
    <property type="evidence" value="ECO:0007669"/>
    <property type="project" value="UniProtKB-KW"/>
</dbReference>
<dbReference type="Proteomes" id="UP000002620">
    <property type="component" value="Chromosome"/>
</dbReference>
<dbReference type="GO" id="GO:0051537">
    <property type="term" value="F:2 iron, 2 sulfur cluster binding"/>
    <property type="evidence" value="ECO:0007669"/>
    <property type="project" value="UniProtKB-KW"/>
</dbReference>
<reference evidence="15 16" key="1">
    <citation type="submission" date="2009-10" db="EMBL/GenBank/DDBJ databases">
        <title>Complete sequence of chromosome of Ammonifex degensii KC4.</title>
        <authorList>
            <consortium name="US DOE Joint Genome Institute"/>
            <person name="Kerfeld C."/>
            <person name="Goodner B."/>
            <person name="Huber H."/>
            <person name="Stetter K."/>
            <person name="Lucas S."/>
            <person name="Copeland A."/>
            <person name="Lapidus A."/>
            <person name="Glavina del Rio T."/>
            <person name="Dalin E."/>
            <person name="Tice H."/>
            <person name="Bruce D."/>
            <person name="Goodwin L."/>
            <person name="Pitluck S."/>
            <person name="Saunders E."/>
            <person name="Brettin T."/>
            <person name="Detter J.C."/>
            <person name="Han C."/>
            <person name="Larimer F."/>
            <person name="Land M."/>
            <person name="Hauser L."/>
            <person name="Kyrpides N."/>
            <person name="Ovchinnikova G."/>
            <person name="Richardson P."/>
        </authorList>
    </citation>
    <scope>NUCLEOTIDE SEQUENCE [LARGE SCALE GENOMIC DNA]</scope>
    <source>
        <strain evidence="16">DSM 10501 / KC4</strain>
    </source>
</reference>
<dbReference type="PROSITE" id="PS51379">
    <property type="entry name" value="4FE4S_FER_2"/>
    <property type="match status" value="2"/>
</dbReference>
<dbReference type="InterPro" id="IPR019574">
    <property type="entry name" value="NADH_UbQ_OxRdtase_Gsu_4Fe4S-bd"/>
</dbReference>
<name>C9RB68_AMMDK</name>
<proteinExistence type="predicted"/>
<dbReference type="Gene3D" id="2.20.25.90">
    <property type="entry name" value="ADC-like domains"/>
    <property type="match status" value="1"/>
</dbReference>
<dbReference type="Gene3D" id="3.30.70.20">
    <property type="match status" value="1"/>
</dbReference>
<dbReference type="InterPro" id="IPR006656">
    <property type="entry name" value="Mopterin_OxRdtase"/>
</dbReference>
<evidence type="ECO:0000313" key="16">
    <source>
        <dbReference type="Proteomes" id="UP000002620"/>
    </source>
</evidence>
<dbReference type="Pfam" id="PF13510">
    <property type="entry name" value="Fer2_4"/>
    <property type="match status" value="1"/>
</dbReference>
<sequence length="826" mass="89953">MAGMVTLTIDGRKVTVPEGTTILHAAEALGIEIPHLCYCPGLEGTGACRLCVVEVEKVRGLVVACMRRVAEGMVVHTNTPRVREARKFVLELLLSRHPGLCLSCDKSGSCKLQQYAYELGIKRPFFEVRDPGYEVKEDLFIVRDYNLCILCGRCIRVCRTQGADILDFMKRGIETRVGTPLDRSLLESGCDFCGSCVSVCPTGALMEKERLGKGREWELEKVHSRCSYCGAACGLNYHLRKGEIVKVSSPEPVAYLCARGRFGYGYLQSGERLTTPLVRRDGELVPADWDEALSLVAENFQQAIERYGAEGVGGILSPLVSCETAYSFQKFFRSGLRTNNVDCSLRIGAGLELLRHADAVTGGPEGYAGWKDVLEANVILLVGDVCQRVPAVWGYLKRAVGRGAKLIYLGFYKDRPARLAQVWLQALPGEEPLVLARLAWLILQNPTYRTLAERVPNFTSFAEGVERLARVEVSVPEEDLARAAELWSEEARGVLLLPVDGVSPATGKAALNLLLLTGRREKALFPTSAFVNAQGVWRLGGVAEFFPGLRPAPEAASEFAAFWGRVPNGTPGLNLTAMLRPGSPVKALYLLGEDPLSSYPGNGSIAAKLEELDFLVVQDLTLTKTAEKAHVVLPLASLPETGGTVIATHGEKHHLSSALSPRTLMPWQVFALLAAKMNLELNLSAQELLLNEIKAVTPEFGLVPAERRPGFWELGEVGPGRGDSQLKLTTLAFYPSFYRQDWLKLSGLEVLLPYEGNFIALSPEEGLEEGAVVEVSTPHGTFTTRVRLDKALPRGVAAVPAFSSAAAALFPLETPWEPVPASIARA</sequence>
<dbReference type="GO" id="GO:0042773">
    <property type="term" value="P:ATP synthesis coupled electron transport"/>
    <property type="evidence" value="ECO:0007669"/>
    <property type="project" value="InterPro"/>
</dbReference>
<dbReference type="GO" id="GO:0051539">
    <property type="term" value="F:4 iron, 4 sulfur cluster binding"/>
    <property type="evidence" value="ECO:0007669"/>
    <property type="project" value="UniProtKB-KW"/>
</dbReference>
<dbReference type="STRING" id="429009.Adeg_0334"/>
<dbReference type="GO" id="GO:0008137">
    <property type="term" value="F:NADH dehydrogenase (ubiquinone) activity"/>
    <property type="evidence" value="ECO:0007669"/>
    <property type="project" value="InterPro"/>
</dbReference>
<evidence type="ECO:0000256" key="3">
    <source>
        <dbReference type="ARBA" id="ARBA00022714"/>
    </source>
</evidence>
<dbReference type="InterPro" id="IPR009010">
    <property type="entry name" value="Asp_de-COase-like_dom_sf"/>
</dbReference>
<dbReference type="PROSITE" id="PS00198">
    <property type="entry name" value="4FE4S_FER_1"/>
    <property type="match status" value="1"/>
</dbReference>
<evidence type="ECO:0000259" key="12">
    <source>
        <dbReference type="PROSITE" id="PS51085"/>
    </source>
</evidence>
<dbReference type="KEGG" id="adg:Adeg_0334"/>
<dbReference type="Pfam" id="PF10588">
    <property type="entry name" value="NADH-G_4Fe-4S_3"/>
    <property type="match status" value="1"/>
</dbReference>
<dbReference type="SUPFAM" id="SSF50692">
    <property type="entry name" value="ADC-like"/>
    <property type="match status" value="1"/>
</dbReference>
<dbReference type="PROSITE" id="PS51839">
    <property type="entry name" value="4FE4S_HC3"/>
    <property type="match status" value="1"/>
</dbReference>